<dbReference type="GO" id="GO:0005737">
    <property type="term" value="C:cytoplasm"/>
    <property type="evidence" value="ECO:0007669"/>
    <property type="project" value="TreeGrafter"/>
</dbReference>
<dbReference type="OrthoDB" id="9800516at2"/>
<dbReference type="Pfam" id="PF01965">
    <property type="entry name" value="DJ-1_PfpI"/>
    <property type="match status" value="1"/>
</dbReference>
<dbReference type="InterPro" id="IPR002818">
    <property type="entry name" value="DJ-1/PfpI"/>
</dbReference>
<feature type="domain" description="DJ-1/PfpI" evidence="1">
    <location>
        <begin position="4"/>
        <end position="167"/>
    </location>
</feature>
<dbReference type="InterPro" id="IPR050325">
    <property type="entry name" value="Prot/Nucl_acid_deglycase"/>
</dbReference>
<dbReference type="Gene3D" id="3.40.50.880">
    <property type="match status" value="1"/>
</dbReference>
<dbReference type="SUPFAM" id="SSF52317">
    <property type="entry name" value="Class I glutamine amidotransferase-like"/>
    <property type="match status" value="1"/>
</dbReference>
<evidence type="ECO:0000313" key="3">
    <source>
        <dbReference type="EMBL" id="MCD5563430.1"/>
    </source>
</evidence>
<dbReference type="CDD" id="cd03135">
    <property type="entry name" value="GATase1_DJ-1"/>
    <property type="match status" value="1"/>
</dbReference>
<sequence length="193" mass="21040">MPTAAIVFSDGCEEIEGLSQVDVLRRLGIPCDMVALDNLTITGGHDIRFTCDKLVDESLLDYDLVAFPGGAPNAKHLRASEKLAGLMKQRFAAGKWNAAMCASPIALSKYGFLKEAKWTSHPDFKEQVASENPASTYVDTPAVIDEDHKLVTSRGPATSWAFAYALAQVLGVDTSQLEDAMQYSYLRDHINEA</sequence>
<name>A0A061CL16_LACDL</name>
<dbReference type="GeneID" id="69669493"/>
<evidence type="ECO:0000313" key="4">
    <source>
        <dbReference type="Proteomes" id="UP001200334"/>
    </source>
</evidence>
<gene>
    <name evidence="2" type="ORF">DQL93_02515</name>
    <name evidence="3" type="ORF">LOB85_04610</name>
</gene>
<proteinExistence type="predicted"/>
<evidence type="ECO:0000259" key="1">
    <source>
        <dbReference type="Pfam" id="PF01965"/>
    </source>
</evidence>
<dbReference type="PANTHER" id="PTHR48094:SF12">
    <property type="entry name" value="PARKINSON DISEASE PROTEIN 7 HOMOLOG"/>
    <property type="match status" value="1"/>
</dbReference>
<dbReference type="EMBL" id="JAJNUY010000014">
    <property type="protein sequence ID" value="MCD5563430.1"/>
    <property type="molecule type" value="Genomic_DNA"/>
</dbReference>
<reference evidence="2" key="1">
    <citation type="submission" date="2018-07" db="EMBL/GenBank/DDBJ databases">
        <authorList>
            <person name="Somerville V."/>
        </authorList>
    </citation>
    <scope>NUCLEOTIDE SEQUENCE</scope>
    <source>
        <strain evidence="2">NWC_2_2</strain>
    </source>
</reference>
<organism evidence="2">
    <name type="scientific">Lactobacillus delbrueckii subsp. lactis</name>
    <dbReference type="NCBI Taxonomy" id="29397"/>
    <lineage>
        <taxon>Bacteria</taxon>
        <taxon>Bacillati</taxon>
        <taxon>Bacillota</taxon>
        <taxon>Bacilli</taxon>
        <taxon>Lactobacillales</taxon>
        <taxon>Lactobacillaceae</taxon>
        <taxon>Lactobacillus</taxon>
    </lineage>
</organism>
<accession>A0A061CL16</accession>
<dbReference type="EMBL" id="CP031023">
    <property type="protein sequence ID" value="AZA15586.1"/>
    <property type="molecule type" value="Genomic_DNA"/>
</dbReference>
<protein>
    <submittedName>
        <fullName evidence="2">DJ-1 family protein</fullName>
    </submittedName>
    <submittedName>
        <fullName evidence="3">DJ-1/PfpI family protein</fullName>
    </submittedName>
</protein>
<dbReference type="Proteomes" id="UP001200334">
    <property type="component" value="Unassembled WGS sequence"/>
</dbReference>
<dbReference type="RefSeq" id="WP_002879748.1">
    <property type="nucleotide sequence ID" value="NZ_BJLK01000016.1"/>
</dbReference>
<evidence type="ECO:0000313" key="2">
    <source>
        <dbReference type="EMBL" id="AZA15586.1"/>
    </source>
</evidence>
<reference evidence="3 4" key="2">
    <citation type="submission" date="2021-12" db="EMBL/GenBank/DDBJ databases">
        <title>Antimicrobial susceptibility of Lactobacillus delbrueckii subsp. lactis obtained from milk products and other habitats.</title>
        <authorList>
            <person name="Shani N."/>
        </authorList>
    </citation>
    <scope>NUCLEOTIDE SEQUENCE [LARGE SCALE GENOMIC DNA]</scope>
    <source>
        <strain evidence="3 4">FAM 21755</strain>
    </source>
</reference>
<dbReference type="PANTHER" id="PTHR48094">
    <property type="entry name" value="PROTEIN/NUCLEIC ACID DEGLYCASE DJ-1-RELATED"/>
    <property type="match status" value="1"/>
</dbReference>
<dbReference type="InterPro" id="IPR029062">
    <property type="entry name" value="Class_I_gatase-like"/>
</dbReference>
<dbReference type="AlphaFoldDB" id="A0A061CL16"/>